<organism evidence="6 7">
    <name type="scientific">Flavobacterium kayseriense</name>
    <dbReference type="NCBI Taxonomy" id="2764714"/>
    <lineage>
        <taxon>Bacteria</taxon>
        <taxon>Pseudomonadati</taxon>
        <taxon>Bacteroidota</taxon>
        <taxon>Flavobacteriia</taxon>
        <taxon>Flavobacteriales</taxon>
        <taxon>Flavobacteriaceae</taxon>
        <taxon>Flavobacterium</taxon>
    </lineage>
</organism>
<keyword evidence="7" id="KW-1185">Reference proteome</keyword>
<dbReference type="PROSITE" id="PS51257">
    <property type="entry name" value="PROKAR_LIPOPROTEIN"/>
    <property type="match status" value="1"/>
</dbReference>
<evidence type="ECO:0000313" key="7">
    <source>
        <dbReference type="Proteomes" id="UP000629963"/>
    </source>
</evidence>
<dbReference type="EMBL" id="JACRUJ010000001">
    <property type="protein sequence ID" value="MBC5840585.1"/>
    <property type="molecule type" value="Genomic_DNA"/>
</dbReference>
<evidence type="ECO:0000256" key="2">
    <source>
        <dbReference type="ARBA" id="ARBA00022723"/>
    </source>
</evidence>
<evidence type="ECO:0000256" key="3">
    <source>
        <dbReference type="ARBA" id="ARBA00023004"/>
    </source>
</evidence>
<keyword evidence="1 4" id="KW-0349">Heme</keyword>
<comment type="caution">
    <text evidence="6">The sequence shown here is derived from an EMBL/GenBank/DDBJ whole genome shotgun (WGS) entry which is preliminary data.</text>
</comment>
<keyword evidence="2 4" id="KW-0479">Metal-binding</keyword>
<proteinExistence type="predicted"/>
<dbReference type="SUPFAM" id="SSF46626">
    <property type="entry name" value="Cytochrome c"/>
    <property type="match status" value="1"/>
</dbReference>
<name>A0ABR7J4V8_9FLAO</name>
<dbReference type="RefSeq" id="WP_187009150.1">
    <property type="nucleotide sequence ID" value="NZ_JACRUI010000001.1"/>
</dbReference>
<sequence length="130" mass="14068">MKKFIVLALAIGALSSCKNNDDKATEKVKKEVAASVDFSPAEVGKIIFEGKGNCTSCHNVDSKLIGPSLQDIAKIYKEKNGNIISFLKGESEAIVDPSQYEVMAANLALTKTFTDTELQAIEAYTYSTLK</sequence>
<accession>A0ABR7J4V8</accession>
<dbReference type="Gene3D" id="1.10.760.10">
    <property type="entry name" value="Cytochrome c-like domain"/>
    <property type="match status" value="1"/>
</dbReference>
<evidence type="ECO:0000259" key="5">
    <source>
        <dbReference type="PROSITE" id="PS51007"/>
    </source>
</evidence>
<keyword evidence="3 4" id="KW-0408">Iron</keyword>
<feature type="domain" description="Cytochrome c" evidence="5">
    <location>
        <begin position="39"/>
        <end position="129"/>
    </location>
</feature>
<evidence type="ECO:0000256" key="1">
    <source>
        <dbReference type="ARBA" id="ARBA00022617"/>
    </source>
</evidence>
<evidence type="ECO:0000313" key="6">
    <source>
        <dbReference type="EMBL" id="MBC5840585.1"/>
    </source>
</evidence>
<evidence type="ECO:0000256" key="4">
    <source>
        <dbReference type="PROSITE-ProRule" id="PRU00433"/>
    </source>
</evidence>
<dbReference type="InterPro" id="IPR036909">
    <property type="entry name" value="Cyt_c-like_dom_sf"/>
</dbReference>
<dbReference type="PROSITE" id="PS51007">
    <property type="entry name" value="CYTC"/>
    <property type="match status" value="1"/>
</dbReference>
<gene>
    <name evidence="6" type="ORF">H8R23_04135</name>
</gene>
<reference evidence="6 7" key="1">
    <citation type="submission" date="2020-08" db="EMBL/GenBank/DDBJ databases">
        <title>Description of novel Flavobacterium F-380 isolate.</title>
        <authorList>
            <person name="Saticioglu I.B."/>
            <person name="Duman M."/>
            <person name="Altun S."/>
        </authorList>
    </citation>
    <scope>NUCLEOTIDE SEQUENCE [LARGE SCALE GENOMIC DNA]</scope>
    <source>
        <strain evidence="6 7">F-380</strain>
    </source>
</reference>
<dbReference type="Pfam" id="PF00034">
    <property type="entry name" value="Cytochrom_C"/>
    <property type="match status" value="1"/>
</dbReference>
<dbReference type="InterPro" id="IPR009056">
    <property type="entry name" value="Cyt_c-like_dom"/>
</dbReference>
<dbReference type="Proteomes" id="UP000629963">
    <property type="component" value="Unassembled WGS sequence"/>
</dbReference>
<protein>
    <submittedName>
        <fullName evidence="6">C-type cytochrome</fullName>
    </submittedName>
</protein>